<name>A0A9W8K1G8_9AGAR</name>
<proteinExistence type="predicted"/>
<dbReference type="OrthoDB" id="3022385at2759"/>
<dbReference type="Proteomes" id="UP001148786">
    <property type="component" value="Unassembled WGS sequence"/>
</dbReference>
<sequence>MTIPVTGGTGNVGGAVARLLQAVNYPLIIASRMGVAGPFKAVKFDWVDPSTFENPFNADPNIDHVFVIAPISGDACDIFTMYFLPNPDRSPYTKFEMSAPLILGAACTTWRRTIWAIPRF</sequence>
<feature type="domain" description="NAD-dependent epimerase/dehydratase" evidence="1">
    <location>
        <begin position="5"/>
        <end position="74"/>
    </location>
</feature>
<comment type="caution">
    <text evidence="2">The sequence shown here is derived from an EMBL/GenBank/DDBJ whole genome shotgun (WGS) entry which is preliminary data.</text>
</comment>
<protein>
    <recommendedName>
        <fullName evidence="1">NAD-dependent epimerase/dehydratase domain-containing protein</fullName>
    </recommendedName>
</protein>
<evidence type="ECO:0000259" key="1">
    <source>
        <dbReference type="Pfam" id="PF01370"/>
    </source>
</evidence>
<keyword evidence="3" id="KW-1185">Reference proteome</keyword>
<dbReference type="Pfam" id="PF01370">
    <property type="entry name" value="Epimerase"/>
    <property type="match status" value="1"/>
</dbReference>
<gene>
    <name evidence="2" type="ORF">NLJ89_g8977</name>
</gene>
<dbReference type="InterPro" id="IPR036291">
    <property type="entry name" value="NAD(P)-bd_dom_sf"/>
</dbReference>
<evidence type="ECO:0000313" key="2">
    <source>
        <dbReference type="EMBL" id="KAJ3502245.1"/>
    </source>
</evidence>
<evidence type="ECO:0000313" key="3">
    <source>
        <dbReference type="Proteomes" id="UP001148786"/>
    </source>
</evidence>
<dbReference type="InterPro" id="IPR001509">
    <property type="entry name" value="Epimerase_deHydtase"/>
</dbReference>
<dbReference type="AlphaFoldDB" id="A0A9W8K1G8"/>
<organism evidence="2 3">
    <name type="scientific">Agrocybe chaxingu</name>
    <dbReference type="NCBI Taxonomy" id="84603"/>
    <lineage>
        <taxon>Eukaryota</taxon>
        <taxon>Fungi</taxon>
        <taxon>Dikarya</taxon>
        <taxon>Basidiomycota</taxon>
        <taxon>Agaricomycotina</taxon>
        <taxon>Agaricomycetes</taxon>
        <taxon>Agaricomycetidae</taxon>
        <taxon>Agaricales</taxon>
        <taxon>Agaricineae</taxon>
        <taxon>Strophariaceae</taxon>
        <taxon>Agrocybe</taxon>
    </lineage>
</organism>
<reference evidence="2" key="1">
    <citation type="submission" date="2022-07" db="EMBL/GenBank/DDBJ databases">
        <title>Genome Sequence of Agrocybe chaxingu.</title>
        <authorList>
            <person name="Buettner E."/>
        </authorList>
    </citation>
    <scope>NUCLEOTIDE SEQUENCE</scope>
    <source>
        <strain evidence="2">MP-N11</strain>
    </source>
</reference>
<dbReference type="SUPFAM" id="SSF51735">
    <property type="entry name" value="NAD(P)-binding Rossmann-fold domains"/>
    <property type="match status" value="1"/>
</dbReference>
<dbReference type="EMBL" id="JANKHO010001309">
    <property type="protein sequence ID" value="KAJ3502245.1"/>
    <property type="molecule type" value="Genomic_DNA"/>
</dbReference>
<accession>A0A9W8K1G8</accession>
<dbReference type="Gene3D" id="3.40.50.720">
    <property type="entry name" value="NAD(P)-binding Rossmann-like Domain"/>
    <property type="match status" value="1"/>
</dbReference>